<dbReference type="InterPro" id="IPR020568">
    <property type="entry name" value="Ribosomal_Su5_D2-typ_SF"/>
</dbReference>
<feature type="domain" description="DNA mismatch repair protein S5" evidence="6">
    <location>
        <begin position="209"/>
        <end position="328"/>
    </location>
</feature>
<dbReference type="KEGG" id="ddu:GF1_04860"/>
<dbReference type="NCBIfam" id="TIGR00585">
    <property type="entry name" value="mutl"/>
    <property type="match status" value="1"/>
</dbReference>
<evidence type="ECO:0000256" key="3">
    <source>
        <dbReference type="ARBA" id="ARBA00022763"/>
    </source>
</evidence>
<evidence type="ECO:0000256" key="4">
    <source>
        <dbReference type="ARBA" id="ARBA00023204"/>
    </source>
</evidence>
<dbReference type="GO" id="GO:0140664">
    <property type="term" value="F:ATP-dependent DNA damage sensor activity"/>
    <property type="evidence" value="ECO:0007669"/>
    <property type="project" value="InterPro"/>
</dbReference>
<feature type="compositionally biased region" description="Pro residues" evidence="5">
    <location>
        <begin position="391"/>
        <end position="405"/>
    </location>
</feature>
<sequence>MSRIRILSEQLANQIAAGEVVERPASVVKELVENSLDAGGSRIQVQVEGSGTRLIRVVDDGIGMDSDDVLLCLERHATSKLFSEDQLAAIATLGFRGEALPSIGSVSRMTILSRPRTADMGTRAEMRYGILHAIHEDGCRQGTVIEVRGLFGNVPARRKFLKSARTELYHIEEVLRDQALAHPGVGFVLQVEGRTVLDLQPGEDLETRVRQIYQVQDQLLPVSFQENTGLGLELEGYLLESGTSQSRVRRLRILVNNRPVQDRMLLHGVREGMRESLMTGQQPAGVLLLHLPPDQVDVNVHPAKREIRFRRSQEVHRLLVRGIREAVARFQDEFRSHLFAVPDLRAPAGAAPATDDQPVQRSLGGVWRPSSAPARNQAATGEIPCESTPETYPPPGPPPVQPDQPPVSVRLAEPDPDAATRGAGGRPWMGCRSSASSLIFTCSASGG</sequence>
<evidence type="ECO:0000256" key="5">
    <source>
        <dbReference type="SAM" id="MobiDB-lite"/>
    </source>
</evidence>
<protein>
    <recommendedName>
        <fullName evidence="2">DNA mismatch repair protein MutL</fullName>
    </recommendedName>
</protein>
<dbReference type="CDD" id="cd16926">
    <property type="entry name" value="HATPase_MutL-MLH-PMS-like"/>
    <property type="match status" value="1"/>
</dbReference>
<keyword evidence="8" id="KW-1185">Reference proteome</keyword>
<dbReference type="GO" id="GO:0032300">
    <property type="term" value="C:mismatch repair complex"/>
    <property type="evidence" value="ECO:0007669"/>
    <property type="project" value="InterPro"/>
</dbReference>
<dbReference type="InterPro" id="IPR036890">
    <property type="entry name" value="HATPase_C_sf"/>
</dbReference>
<gene>
    <name evidence="7" type="ORF">GF1_04860</name>
</gene>
<dbReference type="Pfam" id="PF01119">
    <property type="entry name" value="DNA_mis_repair"/>
    <property type="match status" value="1"/>
</dbReference>
<accession>A0A915XHJ5</accession>
<dbReference type="GO" id="GO:0016887">
    <property type="term" value="F:ATP hydrolysis activity"/>
    <property type="evidence" value="ECO:0007669"/>
    <property type="project" value="InterPro"/>
</dbReference>
<dbReference type="InterPro" id="IPR014721">
    <property type="entry name" value="Ribsml_uS5_D2-typ_fold_subgr"/>
</dbReference>
<dbReference type="PANTHER" id="PTHR10073">
    <property type="entry name" value="DNA MISMATCH REPAIR PROTEIN MLH, PMS, MUTL"/>
    <property type="match status" value="1"/>
</dbReference>
<keyword evidence="3" id="KW-0227">DNA damage</keyword>
<dbReference type="PROSITE" id="PS00058">
    <property type="entry name" value="DNA_MISMATCH_REPAIR_1"/>
    <property type="match status" value="1"/>
</dbReference>
<dbReference type="Proteomes" id="UP001063350">
    <property type="component" value="Chromosome"/>
</dbReference>
<keyword evidence="4" id="KW-0234">DNA repair</keyword>
<dbReference type="SUPFAM" id="SSF55874">
    <property type="entry name" value="ATPase domain of HSP90 chaperone/DNA topoisomerase II/histidine kinase"/>
    <property type="match status" value="1"/>
</dbReference>
<dbReference type="SUPFAM" id="SSF54211">
    <property type="entry name" value="Ribosomal protein S5 domain 2-like"/>
    <property type="match status" value="1"/>
</dbReference>
<dbReference type="PANTHER" id="PTHR10073:SF12">
    <property type="entry name" value="DNA MISMATCH REPAIR PROTEIN MLH1"/>
    <property type="match status" value="1"/>
</dbReference>
<dbReference type="GO" id="GO:0005524">
    <property type="term" value="F:ATP binding"/>
    <property type="evidence" value="ECO:0007669"/>
    <property type="project" value="InterPro"/>
</dbReference>
<dbReference type="Gene3D" id="3.30.230.10">
    <property type="match status" value="1"/>
</dbReference>
<evidence type="ECO:0000256" key="1">
    <source>
        <dbReference type="ARBA" id="ARBA00006082"/>
    </source>
</evidence>
<dbReference type="FunFam" id="3.30.565.10:FF:000003">
    <property type="entry name" value="DNA mismatch repair endonuclease MutL"/>
    <property type="match status" value="1"/>
</dbReference>
<proteinExistence type="inferred from homology"/>
<dbReference type="AlphaFoldDB" id="A0A915XHJ5"/>
<dbReference type="Gene3D" id="3.30.565.10">
    <property type="entry name" value="Histidine kinase-like ATPase, C-terminal domain"/>
    <property type="match status" value="1"/>
</dbReference>
<feature type="region of interest" description="Disordered" evidence="5">
    <location>
        <begin position="349"/>
        <end position="431"/>
    </location>
</feature>
<evidence type="ECO:0000313" key="7">
    <source>
        <dbReference type="EMBL" id="BCO08110.1"/>
    </source>
</evidence>
<dbReference type="CDD" id="cd00782">
    <property type="entry name" value="MutL_Trans"/>
    <property type="match status" value="1"/>
</dbReference>
<dbReference type="GO" id="GO:0030983">
    <property type="term" value="F:mismatched DNA binding"/>
    <property type="evidence" value="ECO:0007669"/>
    <property type="project" value="InterPro"/>
</dbReference>
<name>A0A915XHJ5_9BACT</name>
<evidence type="ECO:0000259" key="6">
    <source>
        <dbReference type="SMART" id="SM01340"/>
    </source>
</evidence>
<dbReference type="Pfam" id="PF13589">
    <property type="entry name" value="HATPase_c_3"/>
    <property type="match status" value="1"/>
</dbReference>
<dbReference type="SMART" id="SM01340">
    <property type="entry name" value="DNA_mis_repair"/>
    <property type="match status" value="1"/>
</dbReference>
<dbReference type="RefSeq" id="WP_267928036.1">
    <property type="nucleotide sequence ID" value="NZ_AP024233.1"/>
</dbReference>
<evidence type="ECO:0000313" key="8">
    <source>
        <dbReference type="Proteomes" id="UP001063350"/>
    </source>
</evidence>
<dbReference type="InterPro" id="IPR014762">
    <property type="entry name" value="DNA_mismatch_repair_CS"/>
</dbReference>
<dbReference type="InterPro" id="IPR013507">
    <property type="entry name" value="DNA_mismatch_S5_2-like"/>
</dbReference>
<organism evidence="7 8">
    <name type="scientific">Desulfolithobacter dissulfuricans</name>
    <dbReference type="NCBI Taxonomy" id="2795293"/>
    <lineage>
        <taxon>Bacteria</taxon>
        <taxon>Pseudomonadati</taxon>
        <taxon>Thermodesulfobacteriota</taxon>
        <taxon>Desulfobulbia</taxon>
        <taxon>Desulfobulbales</taxon>
        <taxon>Desulfobulbaceae</taxon>
        <taxon>Desulfolithobacter</taxon>
    </lineage>
</organism>
<dbReference type="InterPro" id="IPR038973">
    <property type="entry name" value="MutL/Mlh/Pms-like"/>
</dbReference>
<dbReference type="GO" id="GO:0006298">
    <property type="term" value="P:mismatch repair"/>
    <property type="evidence" value="ECO:0007669"/>
    <property type="project" value="InterPro"/>
</dbReference>
<dbReference type="EMBL" id="AP024233">
    <property type="protein sequence ID" value="BCO08110.1"/>
    <property type="molecule type" value="Genomic_DNA"/>
</dbReference>
<comment type="similarity">
    <text evidence="1">Belongs to the DNA mismatch repair MutL/HexB family.</text>
</comment>
<dbReference type="InterPro" id="IPR002099">
    <property type="entry name" value="MutL/Mlh/PMS"/>
</dbReference>
<evidence type="ECO:0000256" key="2">
    <source>
        <dbReference type="ARBA" id="ARBA00021975"/>
    </source>
</evidence>
<reference evidence="7" key="1">
    <citation type="submission" date="2020-12" db="EMBL/GenBank/DDBJ databases">
        <title>Desulfobium dissulfuricans gen. nov., sp. nov., a novel mesophilic, sulfate-reducing bacterium isolated from a deep-sea hydrothermal vent.</title>
        <authorList>
            <person name="Hashimoto Y."/>
            <person name="Tame A."/>
            <person name="Sawayama S."/>
            <person name="Miyazaki J."/>
            <person name="Takai K."/>
            <person name="Nakagawa S."/>
        </authorList>
    </citation>
    <scope>NUCLEOTIDE SEQUENCE</scope>
    <source>
        <strain evidence="7">GF1</strain>
    </source>
</reference>